<dbReference type="InterPro" id="IPR016181">
    <property type="entry name" value="Acyl_CoA_acyltransferase"/>
</dbReference>
<dbReference type="PANTHER" id="PTHR13947:SF37">
    <property type="entry name" value="LD18367P"/>
    <property type="match status" value="1"/>
</dbReference>
<dbReference type="GO" id="GO:0008080">
    <property type="term" value="F:N-acetyltransferase activity"/>
    <property type="evidence" value="ECO:0007669"/>
    <property type="project" value="InterPro"/>
</dbReference>
<name>A0A1H1JAT6_9BURK</name>
<evidence type="ECO:0000259" key="3">
    <source>
        <dbReference type="PROSITE" id="PS51186"/>
    </source>
</evidence>
<dbReference type="EMBL" id="FNKX01000002">
    <property type="protein sequence ID" value="SDR46578.1"/>
    <property type="molecule type" value="Genomic_DNA"/>
</dbReference>
<feature type="domain" description="N-acetyltransferase" evidence="3">
    <location>
        <begin position="1"/>
        <end position="142"/>
    </location>
</feature>
<dbReference type="InterPro" id="IPR000182">
    <property type="entry name" value="GNAT_dom"/>
</dbReference>
<dbReference type="Pfam" id="PF00583">
    <property type="entry name" value="Acetyltransf_1"/>
    <property type="match status" value="1"/>
</dbReference>
<accession>A0A1H1JAT6</accession>
<evidence type="ECO:0000256" key="1">
    <source>
        <dbReference type="ARBA" id="ARBA00022679"/>
    </source>
</evidence>
<dbReference type="STRING" id="157910.SAMN05445850_4432"/>
<dbReference type="CDD" id="cd04301">
    <property type="entry name" value="NAT_SF"/>
    <property type="match status" value="1"/>
</dbReference>
<keyword evidence="1 4" id="KW-0808">Transferase</keyword>
<keyword evidence="2" id="KW-0472">Membrane</keyword>
<evidence type="ECO:0000313" key="4">
    <source>
        <dbReference type="EMBL" id="SDR46578.1"/>
    </source>
</evidence>
<dbReference type="InterPro" id="IPR050769">
    <property type="entry name" value="NAT_camello-type"/>
</dbReference>
<gene>
    <name evidence="4" type="ORF">SAMN05445850_4432</name>
</gene>
<evidence type="ECO:0000256" key="2">
    <source>
        <dbReference type="SAM" id="Phobius"/>
    </source>
</evidence>
<feature type="transmembrane region" description="Helical" evidence="2">
    <location>
        <begin position="12"/>
        <end position="33"/>
    </location>
</feature>
<proteinExistence type="predicted"/>
<dbReference type="PROSITE" id="PS51186">
    <property type="entry name" value="GNAT"/>
    <property type="match status" value="1"/>
</dbReference>
<keyword evidence="5" id="KW-1185">Reference proteome</keyword>
<dbReference type="PANTHER" id="PTHR13947">
    <property type="entry name" value="GNAT FAMILY N-ACETYLTRANSFERASE"/>
    <property type="match status" value="1"/>
</dbReference>
<reference evidence="5" key="1">
    <citation type="submission" date="2016-10" db="EMBL/GenBank/DDBJ databases">
        <authorList>
            <person name="Varghese N."/>
            <person name="Submissions S."/>
        </authorList>
    </citation>
    <scope>NUCLEOTIDE SEQUENCE [LARGE SCALE GENOMIC DNA]</scope>
    <source>
        <strain evidence="5">DUS833</strain>
    </source>
</reference>
<dbReference type="Proteomes" id="UP000199365">
    <property type="component" value="Unassembled WGS sequence"/>
</dbReference>
<organism evidence="4 5">
    <name type="scientific">Paraburkholderia tuberum</name>
    <dbReference type="NCBI Taxonomy" id="157910"/>
    <lineage>
        <taxon>Bacteria</taxon>
        <taxon>Pseudomonadati</taxon>
        <taxon>Pseudomonadota</taxon>
        <taxon>Betaproteobacteria</taxon>
        <taxon>Burkholderiales</taxon>
        <taxon>Burkholderiaceae</taxon>
        <taxon>Paraburkholderia</taxon>
    </lineage>
</organism>
<sequence length="153" mass="17244">MCSSSHPAYFDPAVIIGGFMSHIFFAVPLALTVKRLKGKGLWLYLENGRTLAAVVIDGDNDTGVAHLRWFIVDDSLRGPGIGRQLLSHAMRFVDERFDETYLWTFKGLDAARHLYESFGFRLSEESEGTQWGTRVVEQRFNRLCARKGDNGTA</sequence>
<keyword evidence="2" id="KW-0812">Transmembrane</keyword>
<keyword evidence="2" id="KW-1133">Transmembrane helix</keyword>
<dbReference type="AlphaFoldDB" id="A0A1H1JAT6"/>
<dbReference type="SUPFAM" id="SSF55729">
    <property type="entry name" value="Acyl-CoA N-acyltransferases (Nat)"/>
    <property type="match status" value="1"/>
</dbReference>
<evidence type="ECO:0000313" key="5">
    <source>
        <dbReference type="Proteomes" id="UP000199365"/>
    </source>
</evidence>
<protein>
    <submittedName>
        <fullName evidence="4">Acetyltransferase (GNAT) family protein</fullName>
    </submittedName>
</protein>
<dbReference type="Gene3D" id="3.40.630.30">
    <property type="match status" value="1"/>
</dbReference>